<dbReference type="Pfam" id="PF00271">
    <property type="entry name" value="Helicase_C"/>
    <property type="match status" value="1"/>
</dbReference>
<dbReference type="GO" id="GO:0003723">
    <property type="term" value="F:RNA binding"/>
    <property type="evidence" value="ECO:0007669"/>
    <property type="project" value="UniProtKB-KW"/>
</dbReference>
<dbReference type="CDD" id="cd12937">
    <property type="entry name" value="GUCT_RH7_like"/>
    <property type="match status" value="1"/>
</dbReference>
<gene>
    <name evidence="11" type="ORF">K457DRAFT_105714</name>
</gene>
<dbReference type="Gene3D" id="3.40.50.300">
    <property type="entry name" value="P-loop containing nucleotide triphosphate hydrolases"/>
    <property type="match status" value="2"/>
</dbReference>
<dbReference type="InterPro" id="IPR050547">
    <property type="entry name" value="DEAD_box_RNA_helicases"/>
</dbReference>
<name>A0A197KBQ7_9FUNG</name>
<evidence type="ECO:0000256" key="8">
    <source>
        <dbReference type="SAM" id="MobiDB-lite"/>
    </source>
</evidence>
<evidence type="ECO:0000256" key="1">
    <source>
        <dbReference type="ARBA" id="ARBA00006517"/>
    </source>
</evidence>
<evidence type="ECO:0000313" key="12">
    <source>
        <dbReference type="Proteomes" id="UP000078512"/>
    </source>
</evidence>
<dbReference type="InterPro" id="IPR059027">
    <property type="entry name" value="DD_DDX21-DDX50"/>
</dbReference>
<dbReference type="InterPro" id="IPR035979">
    <property type="entry name" value="RBD_domain_sf"/>
</dbReference>
<dbReference type="Gene3D" id="3.30.70.2280">
    <property type="match status" value="1"/>
</dbReference>
<dbReference type="EMBL" id="KV442018">
    <property type="protein sequence ID" value="OAQ34121.1"/>
    <property type="molecule type" value="Genomic_DNA"/>
</dbReference>
<dbReference type="SUPFAM" id="SSF52540">
    <property type="entry name" value="P-loop containing nucleoside triphosphate hydrolases"/>
    <property type="match status" value="1"/>
</dbReference>
<dbReference type="CDD" id="cd18787">
    <property type="entry name" value="SF2_C_DEAD"/>
    <property type="match status" value="1"/>
</dbReference>
<dbReference type="STRING" id="1314771.A0A197KBQ7"/>
<feature type="region of interest" description="Disordered" evidence="8">
    <location>
        <begin position="489"/>
        <end position="536"/>
    </location>
</feature>
<evidence type="ECO:0000256" key="5">
    <source>
        <dbReference type="ARBA" id="ARBA00022806"/>
    </source>
</evidence>
<dbReference type="InterPro" id="IPR011545">
    <property type="entry name" value="DEAD/DEAH_box_helicase_dom"/>
</dbReference>
<evidence type="ECO:0000259" key="9">
    <source>
        <dbReference type="PROSITE" id="PS51192"/>
    </source>
</evidence>
<keyword evidence="5" id="KW-0347">Helicase</keyword>
<organism evidence="11 12">
    <name type="scientific">Linnemannia elongata AG-77</name>
    <dbReference type="NCBI Taxonomy" id="1314771"/>
    <lineage>
        <taxon>Eukaryota</taxon>
        <taxon>Fungi</taxon>
        <taxon>Fungi incertae sedis</taxon>
        <taxon>Mucoromycota</taxon>
        <taxon>Mortierellomycotina</taxon>
        <taxon>Mortierellomycetes</taxon>
        <taxon>Mortierellales</taxon>
        <taxon>Mortierellaceae</taxon>
        <taxon>Linnemannia</taxon>
    </lineage>
</organism>
<dbReference type="SMART" id="SM00490">
    <property type="entry name" value="HELICc"/>
    <property type="match status" value="1"/>
</dbReference>
<dbReference type="CDD" id="cd00268">
    <property type="entry name" value="DEADc"/>
    <property type="match status" value="1"/>
</dbReference>
<dbReference type="PANTHER" id="PTHR47963">
    <property type="entry name" value="DEAD-BOX ATP-DEPENDENT RNA HELICASE 47, MITOCHONDRIAL"/>
    <property type="match status" value="1"/>
</dbReference>
<dbReference type="InterPro" id="IPR012562">
    <property type="entry name" value="GUCT"/>
</dbReference>
<dbReference type="PROSITE" id="PS51192">
    <property type="entry name" value="HELICASE_ATP_BIND_1"/>
    <property type="match status" value="1"/>
</dbReference>
<evidence type="ECO:0000256" key="7">
    <source>
        <dbReference type="ARBA" id="ARBA00022884"/>
    </source>
</evidence>
<keyword evidence="3" id="KW-0547">Nucleotide-binding</keyword>
<dbReference type="PANTHER" id="PTHR47963:SF8">
    <property type="entry name" value="ATP-DEPENDENT RNA HELICASE DEAD"/>
    <property type="match status" value="1"/>
</dbReference>
<keyword evidence="7" id="KW-0694">RNA-binding</keyword>
<feature type="domain" description="Helicase C-terminal" evidence="10">
    <location>
        <begin position="187"/>
        <end position="334"/>
    </location>
</feature>
<keyword evidence="6" id="KW-0067">ATP-binding</keyword>
<dbReference type="Proteomes" id="UP000078512">
    <property type="component" value="Unassembled WGS sequence"/>
</dbReference>
<reference evidence="11 12" key="1">
    <citation type="submission" date="2016-05" db="EMBL/GenBank/DDBJ databases">
        <title>Genome sequencing reveals origins of a unique bacterial endosymbiosis in the earliest lineages of terrestrial Fungi.</title>
        <authorList>
            <consortium name="DOE Joint Genome Institute"/>
            <person name="Uehling J."/>
            <person name="Gryganskyi A."/>
            <person name="Hameed K."/>
            <person name="Tschaplinski T."/>
            <person name="Misztal P."/>
            <person name="Wu S."/>
            <person name="Desiro A."/>
            <person name="Vande Pol N."/>
            <person name="Du Z.-Y."/>
            <person name="Zienkiewicz A."/>
            <person name="Zienkiewicz K."/>
            <person name="Morin E."/>
            <person name="Tisserant E."/>
            <person name="Splivallo R."/>
            <person name="Hainaut M."/>
            <person name="Henrissat B."/>
            <person name="Ohm R."/>
            <person name="Kuo A."/>
            <person name="Yan J."/>
            <person name="Lipzen A."/>
            <person name="Nolan M."/>
            <person name="Labutti K."/>
            <person name="Barry K."/>
            <person name="Goldstein A."/>
            <person name="Labbe J."/>
            <person name="Schadt C."/>
            <person name="Tuskan G."/>
            <person name="Grigoriev I."/>
            <person name="Martin F."/>
            <person name="Vilgalys R."/>
            <person name="Bonito G."/>
        </authorList>
    </citation>
    <scope>NUCLEOTIDE SEQUENCE [LARGE SCALE GENOMIC DNA]</scope>
    <source>
        <strain evidence="11 12">AG-77</strain>
    </source>
</reference>
<dbReference type="InterPro" id="IPR001650">
    <property type="entry name" value="Helicase_C-like"/>
</dbReference>
<dbReference type="InterPro" id="IPR027417">
    <property type="entry name" value="P-loop_NTPase"/>
</dbReference>
<keyword evidence="12" id="KW-1185">Reference proteome</keyword>
<evidence type="ECO:0000256" key="4">
    <source>
        <dbReference type="ARBA" id="ARBA00022801"/>
    </source>
</evidence>
<dbReference type="Pfam" id="PF08152">
    <property type="entry name" value="GUCT"/>
    <property type="match status" value="1"/>
</dbReference>
<dbReference type="SUPFAM" id="SSF54928">
    <property type="entry name" value="RNA-binding domain, RBD"/>
    <property type="match status" value="1"/>
</dbReference>
<evidence type="ECO:0000313" key="11">
    <source>
        <dbReference type="EMBL" id="OAQ34121.1"/>
    </source>
</evidence>
<evidence type="ECO:0000256" key="3">
    <source>
        <dbReference type="ARBA" id="ARBA00022741"/>
    </source>
</evidence>
<evidence type="ECO:0000259" key="10">
    <source>
        <dbReference type="PROSITE" id="PS51194"/>
    </source>
</evidence>
<proteinExistence type="inferred from homology"/>
<evidence type="ECO:0000256" key="2">
    <source>
        <dbReference type="ARBA" id="ARBA00012552"/>
    </source>
</evidence>
<dbReference type="InterPro" id="IPR044742">
    <property type="entry name" value="DEAD/DEAH_RhlB"/>
</dbReference>
<sequence>MVEILLKDNASAGHGRSPRVLVLTPTRDLAIQVSNEFTSISPNLKSICVYGGTPIYEQTSALRGGVDVIIGTPGRVLDHINRGNLRLDSLRFVCLDEADQMLDIGFADDMEQVLQHVQTQKDSRGASAPKHQTLLFSATAPEWIKRTVEKYLDPKYINVDLVGNSRVKTNENIRHYAIPSTWQSRKDVIGDVVAVYGGNRGLTVIFANTKAEADELALTDKLRADAKVLHGDIPQAQRELTLQGFREAKVKCIICTDVLARGIDIPMVDLVINCQPPKDVETYVHRSGRTGRAGRKGVCVTFFKAQEEYMIQNIQRRAGMEMVKAGPPQPQDIIAATAQDAADIVGKVVKNVIPMFRPIAESMIAENFNGDATEALAAALAHISGYGAGVRARSLMSAAEGYTTLIFRLSHEIQHSGYVRNILTRNFPKLGYEDVKGMRMTKDMTGVVFDVVSEKLEVDDNNNILLAGNKWTDLDNIKLEVAKSLPELEQRMNDNRGGSGGGRGGYGGGRGGGRGGFRGGRGGGGGGFRGGRGGRR</sequence>
<feature type="domain" description="Helicase ATP-binding" evidence="9">
    <location>
        <begin position="1"/>
        <end position="158"/>
    </location>
</feature>
<dbReference type="OrthoDB" id="4255at2759"/>
<dbReference type="SMART" id="SM00487">
    <property type="entry name" value="DEXDc"/>
    <property type="match status" value="1"/>
</dbReference>
<dbReference type="GO" id="GO:0016787">
    <property type="term" value="F:hydrolase activity"/>
    <property type="evidence" value="ECO:0007669"/>
    <property type="project" value="UniProtKB-KW"/>
</dbReference>
<keyword evidence="4" id="KW-0378">Hydrolase</keyword>
<protein>
    <recommendedName>
        <fullName evidence="2">RNA helicase</fullName>
        <ecNumber evidence="2">3.6.4.13</ecNumber>
    </recommendedName>
</protein>
<dbReference type="Pfam" id="PF26142">
    <property type="entry name" value="DD_DDX21-DDX50"/>
    <property type="match status" value="1"/>
</dbReference>
<dbReference type="GO" id="GO:0003724">
    <property type="term" value="F:RNA helicase activity"/>
    <property type="evidence" value="ECO:0007669"/>
    <property type="project" value="UniProtKB-EC"/>
</dbReference>
<dbReference type="Pfam" id="PF00270">
    <property type="entry name" value="DEAD"/>
    <property type="match status" value="1"/>
</dbReference>
<dbReference type="InterPro" id="IPR014001">
    <property type="entry name" value="Helicase_ATP-bd"/>
</dbReference>
<dbReference type="AlphaFoldDB" id="A0A197KBQ7"/>
<dbReference type="EC" id="3.6.4.13" evidence="2"/>
<dbReference type="GO" id="GO:0005524">
    <property type="term" value="F:ATP binding"/>
    <property type="evidence" value="ECO:0007669"/>
    <property type="project" value="UniProtKB-KW"/>
</dbReference>
<accession>A0A197KBQ7</accession>
<evidence type="ECO:0000256" key="6">
    <source>
        <dbReference type="ARBA" id="ARBA00022840"/>
    </source>
</evidence>
<dbReference type="PROSITE" id="PS51194">
    <property type="entry name" value="HELICASE_CTER"/>
    <property type="match status" value="1"/>
</dbReference>
<comment type="similarity">
    <text evidence="1">Belongs to the DEAD box helicase family. DDX21/DDX50 subfamily.</text>
</comment>
<feature type="compositionally biased region" description="Gly residues" evidence="8">
    <location>
        <begin position="497"/>
        <end position="536"/>
    </location>
</feature>